<accession>A0A0C2YZH2</accession>
<evidence type="ECO:0000259" key="1">
    <source>
        <dbReference type="Pfam" id="PF12728"/>
    </source>
</evidence>
<dbReference type="Pfam" id="PF12728">
    <property type="entry name" value="HTH_17"/>
    <property type="match status" value="1"/>
</dbReference>
<evidence type="ECO:0000313" key="2">
    <source>
        <dbReference type="EMBL" id="KIM00484.1"/>
    </source>
</evidence>
<dbReference type="NCBIfam" id="TIGR01764">
    <property type="entry name" value="excise"/>
    <property type="match status" value="1"/>
</dbReference>
<dbReference type="InterPro" id="IPR010093">
    <property type="entry name" value="SinI_DNA-bd"/>
</dbReference>
<proteinExistence type="predicted"/>
<dbReference type="RefSeq" id="WP_009869054.1">
    <property type="nucleotide sequence ID" value="NZ_JXSL01000011.1"/>
</dbReference>
<dbReference type="NCBIfam" id="NF040990">
    <property type="entry name" value="MamR"/>
    <property type="match status" value="1"/>
</dbReference>
<gene>
    <name evidence="2" type="ORF">CCC_02533</name>
</gene>
<dbReference type="OrthoDB" id="3234977at2"/>
<protein>
    <submittedName>
        <fullName evidence="2">Magnetosome protein MamR DNA binding</fullName>
    </submittedName>
</protein>
<dbReference type="Proteomes" id="UP000031971">
    <property type="component" value="Unassembled WGS sequence"/>
</dbReference>
<dbReference type="GO" id="GO:0003677">
    <property type="term" value="F:DNA binding"/>
    <property type="evidence" value="ECO:0007669"/>
    <property type="project" value="InterPro"/>
</dbReference>
<sequence>MIWTAVIKGSALVTFVQGAMVLVDKIFGEEILPHRIYSSAEAAQLLGMDRLEVLGLIRSGTIKAKKVGDNYRILGSNLVDYMNR</sequence>
<name>A0A0C2YZH2_PARME</name>
<dbReference type="AlphaFoldDB" id="A0A0C2YZH2"/>
<comment type="caution">
    <text evidence="2">The sequence shown here is derived from an EMBL/GenBank/DDBJ whole genome shotgun (WGS) entry which is preliminary data.</text>
</comment>
<keyword evidence="3" id="KW-1185">Reference proteome</keyword>
<dbReference type="InterPro" id="IPR041657">
    <property type="entry name" value="HTH_17"/>
</dbReference>
<organism evidence="2 3">
    <name type="scientific">Paramagnetospirillum magnetotacticum MS-1</name>
    <dbReference type="NCBI Taxonomy" id="272627"/>
    <lineage>
        <taxon>Bacteria</taxon>
        <taxon>Pseudomonadati</taxon>
        <taxon>Pseudomonadota</taxon>
        <taxon>Alphaproteobacteria</taxon>
        <taxon>Rhodospirillales</taxon>
        <taxon>Magnetospirillaceae</taxon>
        <taxon>Paramagnetospirillum</taxon>
    </lineage>
</organism>
<dbReference type="EMBL" id="JXSL01000011">
    <property type="protein sequence ID" value="KIM00484.1"/>
    <property type="molecule type" value="Genomic_DNA"/>
</dbReference>
<dbReference type="STRING" id="272627.CCC_02533"/>
<feature type="domain" description="Helix-turn-helix" evidence="1">
    <location>
        <begin position="37"/>
        <end position="84"/>
    </location>
</feature>
<evidence type="ECO:0000313" key="3">
    <source>
        <dbReference type="Proteomes" id="UP000031971"/>
    </source>
</evidence>
<reference evidence="2 3" key="1">
    <citation type="submission" date="2015-01" db="EMBL/GenBank/DDBJ databases">
        <title>Genome Sequence of Magnetospirillum magnetotacticum Strain MS-1.</title>
        <authorList>
            <person name="Marinov G.K."/>
            <person name="Smalley M.D."/>
            <person name="DeSalvo G."/>
        </authorList>
    </citation>
    <scope>NUCLEOTIDE SEQUENCE [LARGE SCALE GENOMIC DNA]</scope>
    <source>
        <strain evidence="2 3">MS-1</strain>
    </source>
</reference>